<name>A0ABZ0UQ51_9RICK</name>
<dbReference type="RefSeq" id="WP_323722335.1">
    <property type="nucleotide sequence ID" value="NZ_CP110343.1"/>
</dbReference>
<proteinExistence type="predicted"/>
<organism evidence="1 2">
    <name type="scientific">Candidatus Fokinia crypta</name>
    <dbReference type="NCBI Taxonomy" id="1920990"/>
    <lineage>
        <taxon>Bacteria</taxon>
        <taxon>Pseudomonadati</taxon>
        <taxon>Pseudomonadota</taxon>
        <taxon>Alphaproteobacteria</taxon>
        <taxon>Rickettsiales</taxon>
        <taxon>Candidatus Midichloriaceae</taxon>
        <taxon>Candidatus Fokinia</taxon>
    </lineage>
</organism>
<dbReference type="Pfam" id="PF08886">
    <property type="entry name" value="GshA"/>
    <property type="match status" value="1"/>
</dbReference>
<evidence type="ECO:0000313" key="1">
    <source>
        <dbReference type="EMBL" id="WPX97682.1"/>
    </source>
</evidence>
<protein>
    <submittedName>
        <fullName evidence="1">Glutamate-cysteine ligase</fullName>
    </submittedName>
</protein>
<reference evidence="1" key="1">
    <citation type="submission" date="2022-10" db="EMBL/GenBank/DDBJ databases">
        <title>Host association and intracellularity evolved multiple times independently in the Rickettsiales.</title>
        <authorList>
            <person name="Castelli M."/>
            <person name="Nardi T."/>
            <person name="Gammuto L."/>
            <person name="Bellinzona G."/>
            <person name="Sabaneyeva E."/>
            <person name="Potekhin A."/>
            <person name="Serra V."/>
            <person name="Petroni G."/>
            <person name="Sassera D."/>
        </authorList>
    </citation>
    <scope>NUCLEOTIDE SEQUENCE [LARGE SCALE GENOMIC DNA]</scope>
    <source>
        <strain evidence="1">US_Bl 11III1</strain>
    </source>
</reference>
<accession>A0ABZ0UQ51</accession>
<dbReference type="Proteomes" id="UP001325140">
    <property type="component" value="Chromosome"/>
</dbReference>
<evidence type="ECO:0000313" key="2">
    <source>
        <dbReference type="Proteomes" id="UP001325140"/>
    </source>
</evidence>
<dbReference type="EMBL" id="CP110343">
    <property type="protein sequence ID" value="WPX97682.1"/>
    <property type="molecule type" value="Genomic_DNA"/>
</dbReference>
<gene>
    <name evidence="1" type="ORF">Fokcrypt_00195</name>
</gene>
<sequence>MKEYSKICALLSEKKEVTSEWYKARIDRYVFNDIIVPLYYSIDLRESSYKSTVVDCNMFPAGFMHVKHNERIVSLFQKYISEYIHKFRKKISSIYLVPENFTRNPFYIQNIVKLSKILQEVAFNSGIEFSLLLDSDDESSFIELKNAIIHFQSLPFLPYNATVNDDSIIILNKDLTNGISTVLSSVNNVLPSPLYGWYRRSKYNFFQKYEELATEISKILHCDHWFFCSITSYISMNGDSWQMENELLAKEVDSLVKKIKEKYELYGIKDIPKVFVKSDNGTFGRANIAVFSGDDIRKLNKKNRDELYRKGVKNNFVIQECIYSALCYEDEMLFISSSIQKHISCERMLYVVGGQHCSTLLRMHTQKGNGDNLNAPGMFVSNVEHALYNNPLENLIMRLTTLATMEELYCLC</sequence>
<dbReference type="Gene3D" id="3.40.50.11280">
    <property type="entry name" value="Glutamate-cysteine ligase, N-terminal domain"/>
    <property type="match status" value="1"/>
</dbReference>
<dbReference type="InterPro" id="IPR011718">
    <property type="entry name" value="GshA"/>
</dbReference>
<keyword evidence="2" id="KW-1185">Reference proteome</keyword>
<keyword evidence="1" id="KW-0436">Ligase</keyword>
<dbReference type="GO" id="GO:0016874">
    <property type="term" value="F:ligase activity"/>
    <property type="evidence" value="ECO:0007669"/>
    <property type="project" value="UniProtKB-KW"/>
</dbReference>
<dbReference type="InterPro" id="IPR042520">
    <property type="entry name" value="GshA_N"/>
</dbReference>